<proteinExistence type="predicted"/>
<reference evidence="1 2" key="1">
    <citation type="journal article" date="2016" name="Mol. Biol. Evol.">
        <title>Comparative Genomics of Early-Diverging Mushroom-Forming Fungi Provides Insights into the Origins of Lignocellulose Decay Capabilities.</title>
        <authorList>
            <person name="Nagy L.G."/>
            <person name="Riley R."/>
            <person name="Tritt A."/>
            <person name="Adam C."/>
            <person name="Daum C."/>
            <person name="Floudas D."/>
            <person name="Sun H."/>
            <person name="Yadav J.S."/>
            <person name="Pangilinan J."/>
            <person name="Larsson K.H."/>
            <person name="Matsuura K."/>
            <person name="Barry K."/>
            <person name="Labutti K."/>
            <person name="Kuo R."/>
            <person name="Ohm R.A."/>
            <person name="Bhattacharya S.S."/>
            <person name="Shirouzu T."/>
            <person name="Yoshinaga Y."/>
            <person name="Martin F.M."/>
            <person name="Grigoriev I.V."/>
            <person name="Hibbett D.S."/>
        </authorList>
    </citation>
    <scope>NUCLEOTIDE SEQUENCE [LARGE SCALE GENOMIC DNA]</scope>
    <source>
        <strain evidence="1 2">HHB10207 ss-3</strain>
    </source>
</reference>
<dbReference type="Proteomes" id="UP000076798">
    <property type="component" value="Unassembled WGS sequence"/>
</dbReference>
<dbReference type="OrthoDB" id="3208495at2759"/>
<accession>A0A165WID6</accession>
<evidence type="ECO:0000313" key="2">
    <source>
        <dbReference type="Proteomes" id="UP000076798"/>
    </source>
</evidence>
<organism evidence="1 2">
    <name type="scientific">Sistotremastrum suecicum HHB10207 ss-3</name>
    <dbReference type="NCBI Taxonomy" id="1314776"/>
    <lineage>
        <taxon>Eukaryota</taxon>
        <taxon>Fungi</taxon>
        <taxon>Dikarya</taxon>
        <taxon>Basidiomycota</taxon>
        <taxon>Agaricomycotina</taxon>
        <taxon>Agaricomycetes</taxon>
        <taxon>Sistotremastrales</taxon>
        <taxon>Sistotremastraceae</taxon>
        <taxon>Sistotremastrum</taxon>
    </lineage>
</organism>
<protein>
    <submittedName>
        <fullName evidence="1">Uncharacterized protein</fullName>
    </submittedName>
</protein>
<feature type="non-terminal residue" evidence="1">
    <location>
        <position position="1"/>
    </location>
</feature>
<keyword evidence="2" id="KW-1185">Reference proteome</keyword>
<name>A0A165WID6_9AGAM</name>
<sequence length="106" mass="12368">YTGDYPEKVLLATIHQDGVCCCPRCLVKKDEIRRLGTADDHALRQEYRRFDDAERRRLIQKARKLIYENGVPVFLLLLRLDCVDSGYKMRSPKLWPSLDLIISEST</sequence>
<dbReference type="EMBL" id="KV428758">
    <property type="protein sequence ID" value="KZT31187.1"/>
    <property type="molecule type" value="Genomic_DNA"/>
</dbReference>
<dbReference type="AlphaFoldDB" id="A0A165WID6"/>
<gene>
    <name evidence="1" type="ORF">SISSUDRAFT_995420</name>
</gene>
<evidence type="ECO:0000313" key="1">
    <source>
        <dbReference type="EMBL" id="KZT31187.1"/>
    </source>
</evidence>
<dbReference type="STRING" id="1314776.A0A165WID6"/>